<dbReference type="SUPFAM" id="SSF52047">
    <property type="entry name" value="RNI-like"/>
    <property type="match status" value="1"/>
</dbReference>
<reference evidence="2" key="1">
    <citation type="submission" date="2023-03" db="EMBL/GenBank/DDBJ databases">
        <title>Massive genome expansion in bonnet fungi (Mycena s.s.) driven by repeated elements and novel gene families across ecological guilds.</title>
        <authorList>
            <consortium name="Lawrence Berkeley National Laboratory"/>
            <person name="Harder C.B."/>
            <person name="Miyauchi S."/>
            <person name="Viragh M."/>
            <person name="Kuo A."/>
            <person name="Thoen E."/>
            <person name="Andreopoulos B."/>
            <person name="Lu D."/>
            <person name="Skrede I."/>
            <person name="Drula E."/>
            <person name="Henrissat B."/>
            <person name="Morin E."/>
            <person name="Kohler A."/>
            <person name="Barry K."/>
            <person name="LaButti K."/>
            <person name="Morin E."/>
            <person name="Salamov A."/>
            <person name="Lipzen A."/>
            <person name="Mereny Z."/>
            <person name="Hegedus B."/>
            <person name="Baldrian P."/>
            <person name="Stursova M."/>
            <person name="Weitz H."/>
            <person name="Taylor A."/>
            <person name="Grigoriev I.V."/>
            <person name="Nagy L.G."/>
            <person name="Martin F."/>
            <person name="Kauserud H."/>
        </authorList>
    </citation>
    <scope>NUCLEOTIDE SEQUENCE</scope>
    <source>
        <strain evidence="2">CBHHK173m</strain>
    </source>
</reference>
<sequence length="420" mass="47547">MSAEQIQRRIDKLSADAAEVSAEIEAGKKRLKQITLDKCAARAQLNAVRDPMARLPLEISSEIFMHGLSSCPQPRAWHPPMLFLNVCNMWSSIALSMPPLWSAFHADRPVKDLSSLLDMFINRAGNRPMYISLPQDPPQEAVTIIKLHAARLKALKLHQCDLNLFIAAGPFLFLETLVILGSTKYCHEARKVPIVRMLARCPNLAECILEGVSESIGIAIEEQPPLPHLKHIEFGKRGPFESPWASDLTSDYALRVLSLPRLRTLLLHFRDIGLRDFRDFLRRSSPPLQKICWDCGLLLSRGTFEDLEDCLALLPKLTHLELFRLTPHAGEQFVAALARADLVPNLSSITFEGWTAFSKPWYEKLAGVLLARRNEINIVRVVWNYQHRRERLADDICATLQELVADGMWIHVGSPRRNLI</sequence>
<evidence type="ECO:0000313" key="3">
    <source>
        <dbReference type="Proteomes" id="UP001222325"/>
    </source>
</evidence>
<dbReference type="Gene3D" id="3.80.10.10">
    <property type="entry name" value="Ribonuclease Inhibitor"/>
    <property type="match status" value="1"/>
</dbReference>
<dbReference type="EMBL" id="JARJCN010000073">
    <property type="protein sequence ID" value="KAJ7077419.1"/>
    <property type="molecule type" value="Genomic_DNA"/>
</dbReference>
<evidence type="ECO:0008006" key="4">
    <source>
        <dbReference type="Google" id="ProtNLM"/>
    </source>
</evidence>
<keyword evidence="3" id="KW-1185">Reference proteome</keyword>
<name>A0AAD6XIR3_9AGAR</name>
<evidence type="ECO:0000313" key="2">
    <source>
        <dbReference type="EMBL" id="KAJ7077419.1"/>
    </source>
</evidence>
<dbReference type="Proteomes" id="UP001222325">
    <property type="component" value="Unassembled WGS sequence"/>
</dbReference>
<proteinExistence type="predicted"/>
<dbReference type="InterPro" id="IPR032675">
    <property type="entry name" value="LRR_dom_sf"/>
</dbReference>
<dbReference type="AlphaFoldDB" id="A0AAD6XIR3"/>
<accession>A0AAD6XIR3</accession>
<feature type="coiled-coil region" evidence="1">
    <location>
        <begin position="3"/>
        <end position="30"/>
    </location>
</feature>
<protein>
    <recommendedName>
        <fullName evidence="4">F-box domain-containing protein</fullName>
    </recommendedName>
</protein>
<gene>
    <name evidence="2" type="ORF">B0H15DRAFT_563259</name>
</gene>
<keyword evidence="1" id="KW-0175">Coiled coil</keyword>
<evidence type="ECO:0000256" key="1">
    <source>
        <dbReference type="SAM" id="Coils"/>
    </source>
</evidence>
<comment type="caution">
    <text evidence="2">The sequence shown here is derived from an EMBL/GenBank/DDBJ whole genome shotgun (WGS) entry which is preliminary data.</text>
</comment>
<organism evidence="2 3">
    <name type="scientific">Mycena belliarum</name>
    <dbReference type="NCBI Taxonomy" id="1033014"/>
    <lineage>
        <taxon>Eukaryota</taxon>
        <taxon>Fungi</taxon>
        <taxon>Dikarya</taxon>
        <taxon>Basidiomycota</taxon>
        <taxon>Agaricomycotina</taxon>
        <taxon>Agaricomycetes</taxon>
        <taxon>Agaricomycetidae</taxon>
        <taxon>Agaricales</taxon>
        <taxon>Marasmiineae</taxon>
        <taxon>Mycenaceae</taxon>
        <taxon>Mycena</taxon>
    </lineage>
</organism>